<evidence type="ECO:0008006" key="3">
    <source>
        <dbReference type="Google" id="ProtNLM"/>
    </source>
</evidence>
<accession>A0A8T3YKD7</accession>
<dbReference type="Proteomes" id="UP000732298">
    <property type="component" value="Unassembled WGS sequence"/>
</dbReference>
<evidence type="ECO:0000313" key="1">
    <source>
        <dbReference type="EMBL" id="MBI4210703.1"/>
    </source>
</evidence>
<dbReference type="EMBL" id="JACQPB010000040">
    <property type="protein sequence ID" value="MBI4210703.1"/>
    <property type="molecule type" value="Genomic_DNA"/>
</dbReference>
<protein>
    <recommendedName>
        <fullName evidence="3">Roadblock/LC7 domain-containing protein</fullName>
    </recommendedName>
</protein>
<evidence type="ECO:0000313" key="2">
    <source>
        <dbReference type="Proteomes" id="UP000732298"/>
    </source>
</evidence>
<name>A0A8T3YKD7_9ARCH</name>
<reference evidence="1" key="1">
    <citation type="submission" date="2020-07" db="EMBL/GenBank/DDBJ databases">
        <title>Huge and variable diversity of episymbiotic CPR bacteria and DPANN archaea in groundwater ecosystems.</title>
        <authorList>
            <person name="He C.Y."/>
            <person name="Keren R."/>
            <person name="Whittaker M."/>
            <person name="Farag I.F."/>
            <person name="Doudna J."/>
            <person name="Cate J.H.D."/>
            <person name="Banfield J.F."/>
        </authorList>
    </citation>
    <scope>NUCLEOTIDE SEQUENCE</scope>
    <source>
        <strain evidence="1">NC_groundwater_1296_Ag_S-0.2um_52_80</strain>
    </source>
</reference>
<organism evidence="1 2">
    <name type="scientific">Candidatus Iainarchaeum sp</name>
    <dbReference type="NCBI Taxonomy" id="3101447"/>
    <lineage>
        <taxon>Archaea</taxon>
        <taxon>Candidatus Iainarchaeota</taxon>
        <taxon>Candidatus Iainarchaeia</taxon>
        <taxon>Candidatus Iainarchaeales</taxon>
        <taxon>Candidatus Iainarchaeaceae</taxon>
        <taxon>Candidatus Iainarchaeum</taxon>
    </lineage>
</organism>
<proteinExistence type="predicted"/>
<comment type="caution">
    <text evidence="1">The sequence shown here is derived from an EMBL/GenBank/DDBJ whole genome shotgun (WGS) entry which is preliminary data.</text>
</comment>
<dbReference type="AlphaFoldDB" id="A0A8T3YKD7"/>
<gene>
    <name evidence="1" type="ORF">HY544_04330</name>
</gene>
<sequence length="156" mass="17311">MIGAARRLLMQFAEKVLDVDDTEQPRGHIRLLEDYAHRFEFDTDKDDVREFLAVLKKKHLVDDIVVSSLNGSAIASTNGDSVSQAVSGAALFNYVKSEIPRSDAILVKSASGAGWHMFFPSNRKLYIVKAASDLSPVEMRALAREIENFFLHKGTG</sequence>